<name>A0A5N5FTU2_9ROSA</name>
<evidence type="ECO:0000256" key="1">
    <source>
        <dbReference type="SAM" id="Coils"/>
    </source>
</evidence>
<comment type="caution">
    <text evidence="2">The sequence shown here is derived from an EMBL/GenBank/DDBJ whole genome shotgun (WGS) entry which is preliminary data.</text>
</comment>
<proteinExistence type="predicted"/>
<evidence type="ECO:0000313" key="2">
    <source>
        <dbReference type="EMBL" id="KAB2606433.1"/>
    </source>
</evidence>
<sequence>MQTLEHEDLSASCVFIKGVLEESLAKLEKEELDFDNFQEKKNQMEAIPSCNLKTQSLMQMVLLRKLKITYTLLWNQSFRLVPKKMSLC</sequence>
<dbReference type="Proteomes" id="UP000327157">
    <property type="component" value="Chromosome 11"/>
</dbReference>
<reference evidence="2 3" key="1">
    <citation type="submission" date="2019-09" db="EMBL/GenBank/DDBJ databases">
        <authorList>
            <person name="Ou C."/>
        </authorList>
    </citation>
    <scope>NUCLEOTIDE SEQUENCE [LARGE SCALE GENOMIC DNA]</scope>
    <source>
        <strain evidence="2">S2</strain>
        <tissue evidence="2">Leaf</tissue>
    </source>
</reference>
<protein>
    <submittedName>
        <fullName evidence="2">Clustered mitochondria protein</fullName>
    </submittedName>
</protein>
<dbReference type="EMBL" id="SMOL01000559">
    <property type="protein sequence ID" value="KAB2606433.1"/>
    <property type="molecule type" value="Genomic_DNA"/>
</dbReference>
<dbReference type="AlphaFoldDB" id="A0A5N5FTU2"/>
<evidence type="ECO:0000313" key="3">
    <source>
        <dbReference type="Proteomes" id="UP000327157"/>
    </source>
</evidence>
<keyword evidence="3" id="KW-1185">Reference proteome</keyword>
<accession>A0A5N5FTU2</accession>
<gene>
    <name evidence="2" type="ORF">D8674_006150</name>
</gene>
<reference evidence="3" key="2">
    <citation type="submission" date="2019-10" db="EMBL/GenBank/DDBJ databases">
        <title>A de novo genome assembly of a pear dwarfing rootstock.</title>
        <authorList>
            <person name="Wang F."/>
            <person name="Wang J."/>
            <person name="Li S."/>
            <person name="Zhang Y."/>
            <person name="Fang M."/>
            <person name="Ma L."/>
            <person name="Zhao Y."/>
            <person name="Jiang S."/>
        </authorList>
    </citation>
    <scope>NUCLEOTIDE SEQUENCE [LARGE SCALE GENOMIC DNA]</scope>
</reference>
<keyword evidence="1" id="KW-0175">Coiled coil</keyword>
<reference evidence="2 3" key="3">
    <citation type="submission" date="2019-11" db="EMBL/GenBank/DDBJ databases">
        <title>A de novo genome assembly of a pear dwarfing rootstock.</title>
        <authorList>
            <person name="Wang F."/>
            <person name="Wang J."/>
            <person name="Li S."/>
            <person name="Zhang Y."/>
            <person name="Fang M."/>
            <person name="Ma L."/>
            <person name="Zhao Y."/>
            <person name="Jiang S."/>
        </authorList>
    </citation>
    <scope>NUCLEOTIDE SEQUENCE [LARGE SCALE GENOMIC DNA]</scope>
    <source>
        <strain evidence="2">S2</strain>
        <tissue evidence="2">Leaf</tissue>
    </source>
</reference>
<feature type="coiled-coil region" evidence="1">
    <location>
        <begin position="20"/>
        <end position="47"/>
    </location>
</feature>
<organism evidence="2 3">
    <name type="scientific">Pyrus ussuriensis x Pyrus communis</name>
    <dbReference type="NCBI Taxonomy" id="2448454"/>
    <lineage>
        <taxon>Eukaryota</taxon>
        <taxon>Viridiplantae</taxon>
        <taxon>Streptophyta</taxon>
        <taxon>Embryophyta</taxon>
        <taxon>Tracheophyta</taxon>
        <taxon>Spermatophyta</taxon>
        <taxon>Magnoliopsida</taxon>
        <taxon>eudicotyledons</taxon>
        <taxon>Gunneridae</taxon>
        <taxon>Pentapetalae</taxon>
        <taxon>rosids</taxon>
        <taxon>fabids</taxon>
        <taxon>Rosales</taxon>
        <taxon>Rosaceae</taxon>
        <taxon>Amygdaloideae</taxon>
        <taxon>Maleae</taxon>
        <taxon>Pyrus</taxon>
    </lineage>
</organism>